<reference evidence="1 2" key="1">
    <citation type="journal article" date="2013" name="BMC Genomics">
        <title>Comparative genomics of parasitic silkworm microsporidia reveal an association between genome expansion and host adaptation.</title>
        <authorList>
            <person name="Pan G."/>
            <person name="Xu J."/>
            <person name="Li T."/>
            <person name="Xia Q."/>
            <person name="Liu S.L."/>
            <person name="Zhang G."/>
            <person name="Li S."/>
            <person name="Li C."/>
            <person name="Liu H."/>
            <person name="Yang L."/>
            <person name="Liu T."/>
            <person name="Zhang X."/>
            <person name="Wu Z."/>
            <person name="Fan W."/>
            <person name="Dang X."/>
            <person name="Xiang H."/>
            <person name="Tao M."/>
            <person name="Li Y."/>
            <person name="Hu J."/>
            <person name="Li Z."/>
            <person name="Lin L."/>
            <person name="Luo J."/>
            <person name="Geng L."/>
            <person name="Wang L."/>
            <person name="Long M."/>
            <person name="Wan Y."/>
            <person name="He N."/>
            <person name="Zhang Z."/>
            <person name="Lu C."/>
            <person name="Keeling P.J."/>
            <person name="Wang J."/>
            <person name="Xiang Z."/>
            <person name="Zhou Z."/>
        </authorList>
    </citation>
    <scope>NUCLEOTIDE SEQUENCE [LARGE SCALE GENOMIC DNA]</scope>
    <source>
        <strain evidence="2">CQ1 / CVCC 102059</strain>
    </source>
</reference>
<sequence length="59" mass="6631">MGSESSKIKSLQIVKINPGSVSHKNNLLPFMHTIVSYNGNKIKENADIAKLAFEWEEKD</sequence>
<protein>
    <submittedName>
        <fullName evidence="1">Uncharacterized protein</fullName>
    </submittedName>
</protein>
<organism evidence="1 2">
    <name type="scientific">Nosema bombycis (strain CQ1 / CVCC 102059)</name>
    <name type="common">Microsporidian parasite</name>
    <name type="synonym">Pebrine of silkworm</name>
    <dbReference type="NCBI Taxonomy" id="578461"/>
    <lineage>
        <taxon>Eukaryota</taxon>
        <taxon>Fungi</taxon>
        <taxon>Fungi incertae sedis</taxon>
        <taxon>Microsporidia</taxon>
        <taxon>Nosematidae</taxon>
        <taxon>Nosema</taxon>
    </lineage>
</organism>
<evidence type="ECO:0000313" key="1">
    <source>
        <dbReference type="EMBL" id="EOB11345.1"/>
    </source>
</evidence>
<dbReference type="OrthoDB" id="3318at2759"/>
<accession>R0MBF5</accession>
<dbReference type="EMBL" id="KB910178">
    <property type="protein sequence ID" value="EOB11345.1"/>
    <property type="molecule type" value="Genomic_DNA"/>
</dbReference>
<dbReference type="VEuPathDB" id="MicrosporidiaDB:NBO_1271gi001"/>
<proteinExistence type="predicted"/>
<name>R0MBF5_NOSB1</name>
<gene>
    <name evidence="1" type="ORF">NBO_1271gi001</name>
</gene>
<evidence type="ECO:0000313" key="2">
    <source>
        <dbReference type="Proteomes" id="UP000016927"/>
    </source>
</evidence>
<feature type="non-terminal residue" evidence="1">
    <location>
        <position position="59"/>
    </location>
</feature>
<dbReference type="Proteomes" id="UP000016927">
    <property type="component" value="Unassembled WGS sequence"/>
</dbReference>
<keyword evidence="2" id="KW-1185">Reference proteome</keyword>
<dbReference type="OMA" id="TNINHEE"/>
<dbReference type="HOGENOM" id="CLU_2967328_0_0_1"/>
<dbReference type="AlphaFoldDB" id="R0MBF5"/>